<protein>
    <submittedName>
        <fullName evidence="1">Uncharacterized protein</fullName>
    </submittedName>
</protein>
<evidence type="ECO:0000313" key="1">
    <source>
        <dbReference type="EMBL" id="MBA2870574.1"/>
    </source>
</evidence>
<name>A0A7V9YY24_9BACL</name>
<evidence type="ECO:0000313" key="2">
    <source>
        <dbReference type="Proteomes" id="UP000580891"/>
    </source>
</evidence>
<dbReference type="EMBL" id="JACDUU010000001">
    <property type="protein sequence ID" value="MBA2870574.1"/>
    <property type="molecule type" value="Genomic_DNA"/>
</dbReference>
<gene>
    <name evidence="1" type="ORF">HNQ85_000832</name>
</gene>
<sequence length="49" mass="5833">MFDYREDIPLDGITNYQEIVTNSEQTNQKETIPYPFEYGKDIPLNDFTE</sequence>
<reference evidence="1 2" key="1">
    <citation type="submission" date="2020-07" db="EMBL/GenBank/DDBJ databases">
        <title>Genomic Encyclopedia of Type Strains, Phase IV (KMG-IV): sequencing the most valuable type-strain genomes for metagenomic binning, comparative biology and taxonomic classification.</title>
        <authorList>
            <person name="Goeker M."/>
        </authorList>
    </citation>
    <scope>NUCLEOTIDE SEQUENCE [LARGE SCALE GENOMIC DNA]</scope>
    <source>
        <strain evidence="1 2">DSM 25220</strain>
    </source>
</reference>
<accession>A0A7V9YY24</accession>
<organism evidence="1 2">
    <name type="scientific">[Anoxybacillus] calidus</name>
    <dbReference type="NCBI Taxonomy" id="575178"/>
    <lineage>
        <taxon>Bacteria</taxon>
        <taxon>Bacillati</taxon>
        <taxon>Bacillota</taxon>
        <taxon>Bacilli</taxon>
        <taxon>Bacillales</taxon>
        <taxon>Anoxybacillaceae</taxon>
        <taxon>Paranoxybacillus</taxon>
    </lineage>
</organism>
<dbReference type="Proteomes" id="UP000580891">
    <property type="component" value="Unassembled WGS sequence"/>
</dbReference>
<comment type="caution">
    <text evidence="1">The sequence shown here is derived from an EMBL/GenBank/DDBJ whole genome shotgun (WGS) entry which is preliminary data.</text>
</comment>
<proteinExistence type="predicted"/>
<keyword evidence="2" id="KW-1185">Reference proteome</keyword>
<dbReference type="AlphaFoldDB" id="A0A7V9YY24"/>
<dbReference type="RefSeq" id="WP_181536423.1">
    <property type="nucleotide sequence ID" value="NZ_JACDUU010000001.1"/>
</dbReference>